<name>A0AAN4VML2_BIFAD</name>
<accession>A0AAN4VML2</accession>
<sequence length="49" mass="5484">MVVMDKPKIMLTHKGTAILHFRPELSFDFVKSVIIGSNNAHAIKAHPIE</sequence>
<gene>
    <name evidence="1" type="ORF">BIFAD42_12300</name>
</gene>
<organism evidence="1 2">
    <name type="scientific">Bifidobacterium adolescentis</name>
    <dbReference type="NCBI Taxonomy" id="1680"/>
    <lineage>
        <taxon>Bacteria</taxon>
        <taxon>Bacillati</taxon>
        <taxon>Actinomycetota</taxon>
        <taxon>Actinomycetes</taxon>
        <taxon>Bifidobacteriales</taxon>
        <taxon>Bifidobacteriaceae</taxon>
        <taxon>Bifidobacterium</taxon>
    </lineage>
</organism>
<dbReference type="AlphaFoldDB" id="A0AAN4VML2"/>
<dbReference type="EMBL" id="BPPZ01000005">
    <property type="protein sequence ID" value="GJD14246.1"/>
    <property type="molecule type" value="Genomic_DNA"/>
</dbReference>
<evidence type="ECO:0000313" key="1">
    <source>
        <dbReference type="EMBL" id="GJD14246.1"/>
    </source>
</evidence>
<proteinExistence type="predicted"/>
<dbReference type="Proteomes" id="UP000886943">
    <property type="component" value="Unassembled WGS sequence"/>
</dbReference>
<evidence type="ECO:0000313" key="2">
    <source>
        <dbReference type="Proteomes" id="UP000886943"/>
    </source>
</evidence>
<comment type="caution">
    <text evidence="1">The sequence shown here is derived from an EMBL/GenBank/DDBJ whole genome shotgun (WGS) entry which is preliminary data.</text>
</comment>
<reference evidence="1" key="1">
    <citation type="submission" date="2021-08" db="EMBL/GenBank/DDBJ databases">
        <title>Draft genome sequence of the GABA producer Bifidobacterium adolescentis 4-2, isolated from healthy human feces.</title>
        <authorList>
            <person name="Altaib H."/>
            <person name="Niwa R."/>
            <person name="Abe M."/>
            <person name="Suzuki T."/>
        </authorList>
    </citation>
    <scope>NUCLEOTIDE SEQUENCE</scope>
    <source>
        <strain evidence="1">4-2</strain>
    </source>
</reference>
<protein>
    <submittedName>
        <fullName evidence="1">Uncharacterized protein</fullName>
    </submittedName>
</protein>